<dbReference type="EMBL" id="JABBMI010000055">
    <property type="protein sequence ID" value="NMK53968.1"/>
    <property type="molecule type" value="Genomic_DNA"/>
</dbReference>
<protein>
    <recommendedName>
        <fullName evidence="3">Phage protein</fullName>
    </recommendedName>
</protein>
<gene>
    <name evidence="1" type="ORF">HHM24_04275</name>
</gene>
<reference evidence="1 2" key="1">
    <citation type="submission" date="2020-04" db="EMBL/GenBank/DDBJ databases">
        <title>The Epidemiology and Molecular Characteristics of Linezolid-Resistant Staphylococcus capitis in Huashan Hospital, Shanghai.</title>
        <authorList>
            <person name="Ding L."/>
            <person name="Li P."/>
            <person name="Yang Y."/>
            <person name="Lin D."/>
            <person name="Xu X."/>
        </authorList>
    </citation>
    <scope>NUCLEOTIDE SEQUENCE [LARGE SCALE GENOMIC DNA]</scope>
    <source>
        <strain evidence="1 2">17-84</strain>
    </source>
</reference>
<keyword evidence="2" id="KW-1185">Reference proteome</keyword>
<dbReference type="RefSeq" id="WP_168992930.1">
    <property type="nucleotide sequence ID" value="NZ_JABBMI010000055.1"/>
</dbReference>
<sequence>MANKSKNIAEYIKRHEYEIINDEISAHDIAEKFGVTKQNVYYHASTISESVFKRRGTKHYEDLKRVLEDILQGIPLDTILAQPYGEPFLTKRGRENVHRAKDLIINRIHAKKMVSDDFEINHYTLVNAKLKNYVNILQIEEIIKNNPKVNKAMLGRELGASHRKVLSINDVIKEPPHRALPNMPDEVYNLLKRNINIAVDYYELGTKKAVYEKYNDMERRTLRLIIDSYRPFIVKNPLGSDK</sequence>
<evidence type="ECO:0008006" key="3">
    <source>
        <dbReference type="Google" id="ProtNLM"/>
    </source>
</evidence>
<accession>A0ABX1SRH0</accession>
<name>A0ABX1SRH0_STACP</name>
<dbReference type="Proteomes" id="UP000538955">
    <property type="component" value="Unassembled WGS sequence"/>
</dbReference>
<proteinExistence type="predicted"/>
<evidence type="ECO:0000313" key="2">
    <source>
        <dbReference type="Proteomes" id="UP000538955"/>
    </source>
</evidence>
<organism evidence="1 2">
    <name type="scientific">Staphylococcus capitis</name>
    <dbReference type="NCBI Taxonomy" id="29388"/>
    <lineage>
        <taxon>Bacteria</taxon>
        <taxon>Bacillati</taxon>
        <taxon>Bacillota</taxon>
        <taxon>Bacilli</taxon>
        <taxon>Bacillales</taxon>
        <taxon>Staphylococcaceae</taxon>
        <taxon>Staphylococcus</taxon>
    </lineage>
</organism>
<evidence type="ECO:0000313" key="1">
    <source>
        <dbReference type="EMBL" id="NMK53968.1"/>
    </source>
</evidence>
<comment type="caution">
    <text evidence="1">The sequence shown here is derived from an EMBL/GenBank/DDBJ whole genome shotgun (WGS) entry which is preliminary data.</text>
</comment>